<keyword evidence="1" id="KW-0732">Signal</keyword>
<reference evidence="2 3" key="1">
    <citation type="submission" date="2016-11" db="EMBL/GenBank/DDBJ databases">
        <authorList>
            <person name="Jaros S."/>
            <person name="Januszkiewicz K."/>
            <person name="Wedrychowicz H."/>
        </authorList>
    </citation>
    <scope>NUCLEOTIDE SEQUENCE [LARGE SCALE GENOMIC DNA]</scope>
    <source>
        <strain evidence="2 3">DSM 26892</strain>
    </source>
</reference>
<dbReference type="AlphaFoldDB" id="A0A1M6H1H2"/>
<dbReference type="EMBL" id="FQZA01000005">
    <property type="protein sequence ID" value="SHJ15974.1"/>
    <property type="molecule type" value="Genomic_DNA"/>
</dbReference>
<sequence length="200" mass="20882">MNALISTAMITTTLALATPAFAQETARLRGEVTSTSGDTVTVTTQGGDSYDVTLTDDFSVLVYEYIEIGDVRQGDFLSIPSTEGEDGRKVAVSINVFPEALRGTGEGETAWDLTEDSLMTNATVGEVVNASDGSVIVVSYNGEDEPVLVPEGTPITEFNIAPDRDLAEGDMAILFVTQEPDGGISANLAGVAEDGSLPPV</sequence>
<feature type="signal peptide" evidence="1">
    <location>
        <begin position="1"/>
        <end position="22"/>
    </location>
</feature>
<dbReference type="RefSeq" id="WP_073128549.1">
    <property type="nucleotide sequence ID" value="NZ_FQZA01000005.1"/>
</dbReference>
<dbReference type="STRING" id="313368.SAMN04488012_105173"/>
<protein>
    <recommendedName>
        <fullName evidence="4">DUF5666 domain-containing protein</fullName>
    </recommendedName>
</protein>
<name>A0A1M6H1H2_9RHOB</name>
<proteinExistence type="predicted"/>
<evidence type="ECO:0000313" key="2">
    <source>
        <dbReference type="EMBL" id="SHJ15974.1"/>
    </source>
</evidence>
<organism evidence="2 3">
    <name type="scientific">Palleronia salina</name>
    <dbReference type="NCBI Taxonomy" id="313368"/>
    <lineage>
        <taxon>Bacteria</taxon>
        <taxon>Pseudomonadati</taxon>
        <taxon>Pseudomonadota</taxon>
        <taxon>Alphaproteobacteria</taxon>
        <taxon>Rhodobacterales</taxon>
        <taxon>Roseobacteraceae</taxon>
        <taxon>Palleronia</taxon>
    </lineage>
</organism>
<dbReference type="Proteomes" id="UP000184040">
    <property type="component" value="Unassembled WGS sequence"/>
</dbReference>
<keyword evidence="3" id="KW-1185">Reference proteome</keyword>
<gene>
    <name evidence="2" type="ORF">SAMN04488012_105173</name>
</gene>
<evidence type="ECO:0008006" key="4">
    <source>
        <dbReference type="Google" id="ProtNLM"/>
    </source>
</evidence>
<evidence type="ECO:0000313" key="3">
    <source>
        <dbReference type="Proteomes" id="UP000184040"/>
    </source>
</evidence>
<evidence type="ECO:0000256" key="1">
    <source>
        <dbReference type="SAM" id="SignalP"/>
    </source>
</evidence>
<accession>A0A1M6H1H2</accession>
<feature type="chain" id="PRO_5012703100" description="DUF5666 domain-containing protein" evidence="1">
    <location>
        <begin position="23"/>
        <end position="200"/>
    </location>
</feature>